<evidence type="ECO:0000313" key="1">
    <source>
        <dbReference type="Proteomes" id="UP000887580"/>
    </source>
</evidence>
<proteinExistence type="predicted"/>
<accession>A0AC35GHM7</accession>
<sequence length="694" mass="79345">MATKDSHTFLGNDRKHSNSNSFSQQSDQYNNLNLNQNQKHPVIDHSQLKRNSSDSKSTKNYKTPNGNTQINFPGTAASKALDQFVEENGDRERKTFSWNKADNGFHSMALNGLNNYDSKEDVEDQKRWKNCDSLLKNESTLSLHIATSENLVEVKKSDEPLKVKPKTKTLEDVKKAFAESHSKNPFEFPRQKNISASEPELSKFKASQRLLNSNSNANDCVRVNTRTSINRVVQIVEHVAEGQFKVNEEALGKLLLTERVANKKVVIYCIAGESRGGKSFLLNFGIDKLNHDEEQKGKFPSETWNLHASKRLAGFEFQKGVNPTTMGIWAWDHVPLIKHGDEEYAVLMIDSQGTFDKKTTCGDGSTIFSMAGIFSSYFCYNVEKNLHENKLNELYSFNLVVIVRDFQDEEYLKLKNGGQIYVENELAPAELNKETRDRINASYEKLYGFILPHPGNAVALKNSSIIGEMEDEFVSLTKEMFETLLSPSTLQPKHIGNKTLTCKEAFTYFIDTVKCFSDNKGYAPKAMYALRRDFLINLEVDRAIDMYKSQMDKVFLNCKTGYESAELIDIHESIVEDLINDFEKLNKSISADAFEVILDRIDKLFDAYERNNEKLVEAEKKRVQEVEAEREHKENVARYEKEKAEEEVKKAEVEAQAQKEKMNHEKIIEYVKLGAGIVEAVGNIFNGFRRRRFY</sequence>
<protein>
    <submittedName>
        <fullName evidence="2">GB1/RHD3-type G domain-containing protein</fullName>
    </submittedName>
</protein>
<dbReference type="Proteomes" id="UP000887580">
    <property type="component" value="Unplaced"/>
</dbReference>
<reference evidence="2" key="1">
    <citation type="submission" date="2022-11" db="UniProtKB">
        <authorList>
            <consortium name="WormBaseParasite"/>
        </authorList>
    </citation>
    <scope>IDENTIFICATION</scope>
</reference>
<name>A0AC35GHM7_9BILA</name>
<evidence type="ECO:0000313" key="2">
    <source>
        <dbReference type="WBParaSite" id="PS1159_v2.g5289.t1"/>
    </source>
</evidence>
<dbReference type="WBParaSite" id="PS1159_v2.g5289.t1">
    <property type="protein sequence ID" value="PS1159_v2.g5289.t1"/>
    <property type="gene ID" value="PS1159_v2.g5289"/>
</dbReference>
<organism evidence="1 2">
    <name type="scientific">Panagrolaimus sp. PS1159</name>
    <dbReference type="NCBI Taxonomy" id="55785"/>
    <lineage>
        <taxon>Eukaryota</taxon>
        <taxon>Metazoa</taxon>
        <taxon>Ecdysozoa</taxon>
        <taxon>Nematoda</taxon>
        <taxon>Chromadorea</taxon>
        <taxon>Rhabditida</taxon>
        <taxon>Tylenchina</taxon>
        <taxon>Panagrolaimomorpha</taxon>
        <taxon>Panagrolaimoidea</taxon>
        <taxon>Panagrolaimidae</taxon>
        <taxon>Panagrolaimus</taxon>
    </lineage>
</organism>